<keyword evidence="1" id="KW-0812">Transmembrane</keyword>
<dbReference type="GO" id="GO:0016747">
    <property type="term" value="F:acyltransferase activity, transferring groups other than amino-acyl groups"/>
    <property type="evidence" value="ECO:0007669"/>
    <property type="project" value="InterPro"/>
</dbReference>
<dbReference type="PANTHER" id="PTHR23028">
    <property type="entry name" value="ACETYLTRANSFERASE"/>
    <property type="match status" value="1"/>
</dbReference>
<dbReference type="PANTHER" id="PTHR23028:SF131">
    <property type="entry name" value="BLR2367 PROTEIN"/>
    <property type="match status" value="1"/>
</dbReference>
<dbReference type="InterPro" id="IPR002656">
    <property type="entry name" value="Acyl_transf_3_dom"/>
</dbReference>
<accession>A0A975G3G9</accession>
<sequence length="361" mass="39505">MHKKARESLDSLQALRACAALLVVIDHCMLALEKRAQASGLDVVATNFGGLGVDLFFVISGFVMIYAHGEDFGAPRAPALFALRRIGRIVPLYWLFSLVALLSLSLQHERAGLTDLLRSWLFVPYKGLGFFGQPILGQGWTLNYEMLFYLVFGLSLLLRRGLLLLFLFFIALRTAGALGAFPAESILGFWSRPIVLYFLFGILIGLLRQRTSFRLTFPGSIAIALIGMAAAFTSSLYQAKWPSLDYLTWALTIATVAACCLARPAQKGFGAAMARLCGDATYSTYLAHTLVVGAAARLVARLGFNLSVPWFIVLVAPLAFAVGVAIYRLVERPLLKLWSRWVGRGAAPARTEFKDAESVSS</sequence>
<dbReference type="GO" id="GO:0016020">
    <property type="term" value="C:membrane"/>
    <property type="evidence" value="ECO:0007669"/>
    <property type="project" value="TreeGrafter"/>
</dbReference>
<feature type="transmembrane region" description="Helical" evidence="1">
    <location>
        <begin position="44"/>
        <end position="68"/>
    </location>
</feature>
<proteinExistence type="predicted"/>
<dbReference type="Pfam" id="PF01757">
    <property type="entry name" value="Acyl_transf_3"/>
    <property type="match status" value="1"/>
</dbReference>
<dbReference type="Proteomes" id="UP000676409">
    <property type="component" value="Chromosome"/>
</dbReference>
<keyword evidence="3" id="KW-0808">Transferase</keyword>
<evidence type="ECO:0000259" key="2">
    <source>
        <dbReference type="Pfam" id="PF01757"/>
    </source>
</evidence>
<evidence type="ECO:0000256" key="1">
    <source>
        <dbReference type="SAM" id="Phobius"/>
    </source>
</evidence>
<keyword evidence="3" id="KW-0012">Acyltransferase</keyword>
<feature type="transmembrane region" description="Helical" evidence="1">
    <location>
        <begin position="310"/>
        <end position="330"/>
    </location>
</feature>
<keyword evidence="1" id="KW-1133">Transmembrane helix</keyword>
<feature type="transmembrane region" description="Helical" evidence="1">
    <location>
        <begin position="89"/>
        <end position="108"/>
    </location>
</feature>
<evidence type="ECO:0000313" key="4">
    <source>
        <dbReference type="Proteomes" id="UP000676409"/>
    </source>
</evidence>
<dbReference type="GO" id="GO:0000271">
    <property type="term" value="P:polysaccharide biosynthetic process"/>
    <property type="evidence" value="ECO:0007669"/>
    <property type="project" value="TreeGrafter"/>
</dbReference>
<dbReference type="AlphaFoldDB" id="A0A975G3G9"/>
<feature type="transmembrane region" description="Helical" evidence="1">
    <location>
        <begin position="246"/>
        <end position="265"/>
    </location>
</feature>
<keyword evidence="4" id="KW-1185">Reference proteome</keyword>
<feature type="domain" description="Acyltransferase 3" evidence="2">
    <location>
        <begin position="11"/>
        <end position="328"/>
    </location>
</feature>
<name>A0A975G3G9_9CAUL</name>
<feature type="transmembrane region" description="Helical" evidence="1">
    <location>
        <begin position="215"/>
        <end position="234"/>
    </location>
</feature>
<organism evidence="3 4">
    <name type="scientific">Phenylobacterium montanum</name>
    <dbReference type="NCBI Taxonomy" id="2823693"/>
    <lineage>
        <taxon>Bacteria</taxon>
        <taxon>Pseudomonadati</taxon>
        <taxon>Pseudomonadota</taxon>
        <taxon>Alphaproteobacteria</taxon>
        <taxon>Caulobacterales</taxon>
        <taxon>Caulobacteraceae</taxon>
        <taxon>Phenylobacterium</taxon>
    </lineage>
</organism>
<keyword evidence="1" id="KW-0472">Membrane</keyword>
<dbReference type="KEGG" id="caul:KCG34_05425"/>
<gene>
    <name evidence="3" type="ORF">KCG34_05425</name>
</gene>
<protein>
    <submittedName>
        <fullName evidence="3">Acyltransferase</fullName>
    </submittedName>
</protein>
<feature type="transmembrane region" description="Helical" evidence="1">
    <location>
        <begin position="189"/>
        <end position="208"/>
    </location>
</feature>
<dbReference type="RefSeq" id="WP_211939373.1">
    <property type="nucleotide sequence ID" value="NZ_CP073078.1"/>
</dbReference>
<feature type="transmembrane region" description="Helical" evidence="1">
    <location>
        <begin position="285"/>
        <end position="304"/>
    </location>
</feature>
<dbReference type="InterPro" id="IPR050879">
    <property type="entry name" value="Acyltransferase_3"/>
</dbReference>
<evidence type="ECO:0000313" key="3">
    <source>
        <dbReference type="EMBL" id="QUD89321.1"/>
    </source>
</evidence>
<reference evidence="3" key="1">
    <citation type="submission" date="2021-04" db="EMBL/GenBank/DDBJ databases">
        <title>The complete genome sequence of Caulobacter sp. S6.</title>
        <authorList>
            <person name="Tang Y."/>
            <person name="Ouyang W."/>
            <person name="Liu Q."/>
            <person name="Huang B."/>
            <person name="Guo Z."/>
            <person name="Lei P."/>
        </authorList>
    </citation>
    <scope>NUCLEOTIDE SEQUENCE</scope>
    <source>
        <strain evidence="3">S6</strain>
    </source>
</reference>
<dbReference type="EMBL" id="CP073078">
    <property type="protein sequence ID" value="QUD89321.1"/>
    <property type="molecule type" value="Genomic_DNA"/>
</dbReference>